<evidence type="ECO:0000313" key="2">
    <source>
        <dbReference type="EMBL" id="GEU50017.1"/>
    </source>
</evidence>
<organism evidence="2">
    <name type="scientific">Tanacetum cinerariifolium</name>
    <name type="common">Dalmatian daisy</name>
    <name type="synonym">Chrysanthemum cinerariifolium</name>
    <dbReference type="NCBI Taxonomy" id="118510"/>
    <lineage>
        <taxon>Eukaryota</taxon>
        <taxon>Viridiplantae</taxon>
        <taxon>Streptophyta</taxon>
        <taxon>Embryophyta</taxon>
        <taxon>Tracheophyta</taxon>
        <taxon>Spermatophyta</taxon>
        <taxon>Magnoliopsida</taxon>
        <taxon>eudicotyledons</taxon>
        <taxon>Gunneridae</taxon>
        <taxon>Pentapetalae</taxon>
        <taxon>asterids</taxon>
        <taxon>campanulids</taxon>
        <taxon>Asterales</taxon>
        <taxon>Asteraceae</taxon>
        <taxon>Asteroideae</taxon>
        <taxon>Anthemideae</taxon>
        <taxon>Anthemidinae</taxon>
        <taxon>Tanacetum</taxon>
    </lineage>
</organism>
<protein>
    <recommendedName>
        <fullName evidence="1">MULE transposase domain-containing protein</fullName>
    </recommendedName>
</protein>
<accession>A0A6L2KMN6</accession>
<dbReference type="Pfam" id="PF10551">
    <property type="entry name" value="MULE"/>
    <property type="match status" value="1"/>
</dbReference>
<comment type="caution">
    <text evidence="2">The sequence shown here is derived from an EMBL/GenBank/DDBJ whole genome shotgun (WGS) entry which is preliminary data.</text>
</comment>
<dbReference type="PANTHER" id="PTHR47718:SF12">
    <property type="entry name" value="PROTEIN FAR1-RELATED SEQUENCE"/>
    <property type="match status" value="1"/>
</dbReference>
<evidence type="ECO:0000259" key="1">
    <source>
        <dbReference type="Pfam" id="PF10551"/>
    </source>
</evidence>
<proteinExistence type="predicted"/>
<dbReference type="InterPro" id="IPR018289">
    <property type="entry name" value="MULE_transposase_dom"/>
</dbReference>
<feature type="domain" description="MULE transposase" evidence="1">
    <location>
        <begin position="205"/>
        <end position="285"/>
    </location>
</feature>
<gene>
    <name evidence="2" type="ORF">Tci_021995</name>
</gene>
<name>A0A6L2KMN6_TANCI</name>
<dbReference type="PANTHER" id="PTHR47718">
    <property type="entry name" value="OS01G0519700 PROTEIN"/>
    <property type="match status" value="1"/>
</dbReference>
<dbReference type="EMBL" id="BKCJ010002652">
    <property type="protein sequence ID" value="GEU50017.1"/>
    <property type="molecule type" value="Genomic_DNA"/>
</dbReference>
<dbReference type="AlphaFoldDB" id="A0A6L2KMN6"/>
<sequence>MTSDIYYMFYYLLFLASNSSKTPKAIIYHEFIDTPDGLVYWVPRVSASVLTVLGIVYDSLDECIEMEGCPNDVWLNTLDPKKNDILVEYKHLSKAERKLTYNEHLFIIKAANADIGVVRDHNLYTGLKVHHHLCMVLKLSSRTSYVALTALLEIVMLRCSLLGWNRGKSSQKTFSLTISLRMLSFVVYFRPMKLQSKITRSLVISYKMVFVPFTATENHKRSVSVGSGLLKKETTKSYDWLLRAFKKAFVRPPNIVMTDQDGVMRLAVAAEFPKFKHRLCMWHIM</sequence>
<reference evidence="2" key="1">
    <citation type="journal article" date="2019" name="Sci. Rep.">
        <title>Draft genome of Tanacetum cinerariifolium, the natural source of mosquito coil.</title>
        <authorList>
            <person name="Yamashiro T."/>
            <person name="Shiraishi A."/>
            <person name="Satake H."/>
            <person name="Nakayama K."/>
        </authorList>
    </citation>
    <scope>NUCLEOTIDE SEQUENCE</scope>
</reference>